<sequence>MELKVGMVIAMNYRVEIIDKSGEKTILKRIVLNIVIDRRLDMQTASATVVVQDVKSKVHNLYNFGYTDGIIANGNYIRIYISDKIQFTGIIRNFEINDEAKTININCHDIGCKILRPIDGGVPYHVFNNITATQLISNMAIKAGLGTPKFDIISSNNYTIKDLKMQYDVQMSDIIDEALKTLEARARVLKDGTYKVEKLYPDYKASDVENKINYDFYYENFVRISKANRKRGSETLYNRVLVRHANDKYNVFEDPSMVAYLGYINFKEIESPLGDTVDKRQKVASRFFLDCWRENSNVDVVATKGNPNLDLGQIIRIKISEMIGHYMVTGIRTELTNEGNYTDQIALDGMRENANIAKLSNGNYTLKEGDS</sequence>
<protein>
    <submittedName>
        <fullName evidence="1">Uncharacterized protein</fullName>
    </submittedName>
</protein>
<dbReference type="SUPFAM" id="SSF69279">
    <property type="entry name" value="Phage tail proteins"/>
    <property type="match status" value="1"/>
</dbReference>
<dbReference type="AlphaFoldDB" id="A0A2X2Y5Z2"/>
<dbReference type="EMBL" id="UAWC01000001">
    <property type="protein sequence ID" value="SQB33389.1"/>
    <property type="molecule type" value="Genomic_DNA"/>
</dbReference>
<organism evidence="1 2">
    <name type="scientific">Clostridium cochlearium</name>
    <dbReference type="NCBI Taxonomy" id="1494"/>
    <lineage>
        <taxon>Bacteria</taxon>
        <taxon>Bacillati</taxon>
        <taxon>Bacillota</taxon>
        <taxon>Clostridia</taxon>
        <taxon>Eubacteriales</taxon>
        <taxon>Clostridiaceae</taxon>
        <taxon>Clostridium</taxon>
    </lineage>
</organism>
<dbReference type="Proteomes" id="UP000250223">
    <property type="component" value="Unassembled WGS sequence"/>
</dbReference>
<reference evidence="1 2" key="1">
    <citation type="submission" date="2018-06" db="EMBL/GenBank/DDBJ databases">
        <authorList>
            <consortium name="Pathogen Informatics"/>
            <person name="Doyle S."/>
        </authorList>
    </citation>
    <scope>NUCLEOTIDE SEQUENCE [LARGE SCALE GENOMIC DNA]</scope>
    <source>
        <strain evidence="1 2">NCTC13028</strain>
    </source>
</reference>
<evidence type="ECO:0000313" key="2">
    <source>
        <dbReference type="Proteomes" id="UP000250223"/>
    </source>
</evidence>
<evidence type="ECO:0000313" key="1">
    <source>
        <dbReference type="EMBL" id="SQB33389.1"/>
    </source>
</evidence>
<proteinExistence type="predicted"/>
<accession>A0A2X2Y5Z2</accession>
<name>A0A2X2Y5Z2_CLOCO</name>
<gene>
    <name evidence="1" type="ORF">NCTC13028_00382</name>
</gene>